<name>A0A0A9DSA0_ARUDO</name>
<dbReference type="AlphaFoldDB" id="A0A0A9DSA0"/>
<organism evidence="1">
    <name type="scientific">Arundo donax</name>
    <name type="common">Giant reed</name>
    <name type="synonym">Donax arundinaceus</name>
    <dbReference type="NCBI Taxonomy" id="35708"/>
    <lineage>
        <taxon>Eukaryota</taxon>
        <taxon>Viridiplantae</taxon>
        <taxon>Streptophyta</taxon>
        <taxon>Embryophyta</taxon>
        <taxon>Tracheophyta</taxon>
        <taxon>Spermatophyta</taxon>
        <taxon>Magnoliopsida</taxon>
        <taxon>Liliopsida</taxon>
        <taxon>Poales</taxon>
        <taxon>Poaceae</taxon>
        <taxon>PACMAD clade</taxon>
        <taxon>Arundinoideae</taxon>
        <taxon>Arundineae</taxon>
        <taxon>Arundo</taxon>
    </lineage>
</organism>
<reference evidence="1" key="2">
    <citation type="journal article" date="2015" name="Data Brief">
        <title>Shoot transcriptome of the giant reed, Arundo donax.</title>
        <authorList>
            <person name="Barrero R.A."/>
            <person name="Guerrero F.D."/>
            <person name="Moolhuijzen P."/>
            <person name="Goolsby J.A."/>
            <person name="Tidwell J."/>
            <person name="Bellgard S.E."/>
            <person name="Bellgard M.I."/>
        </authorList>
    </citation>
    <scope>NUCLEOTIDE SEQUENCE</scope>
    <source>
        <tissue evidence="1">Shoot tissue taken approximately 20 cm above the soil surface</tissue>
    </source>
</reference>
<protein>
    <recommendedName>
        <fullName evidence="2">FBD domain-containing protein</fullName>
    </recommendedName>
</protein>
<proteinExistence type="predicted"/>
<evidence type="ECO:0008006" key="2">
    <source>
        <dbReference type="Google" id="ProtNLM"/>
    </source>
</evidence>
<dbReference type="EMBL" id="GBRH01209350">
    <property type="protein sequence ID" value="JAD88545.1"/>
    <property type="molecule type" value="Transcribed_RNA"/>
</dbReference>
<sequence>MKKIVCICNEMHFMEFILSKARVLRVLSVRLAPDALCSDEAVIAIEKYPRASPDAQVIFFGTESANM</sequence>
<reference evidence="1" key="1">
    <citation type="submission" date="2014-09" db="EMBL/GenBank/DDBJ databases">
        <authorList>
            <person name="Magalhaes I.L.F."/>
            <person name="Oliveira U."/>
            <person name="Santos F.R."/>
            <person name="Vidigal T.H.D.A."/>
            <person name="Brescovit A.D."/>
            <person name="Santos A.J."/>
        </authorList>
    </citation>
    <scope>NUCLEOTIDE SEQUENCE</scope>
    <source>
        <tissue evidence="1">Shoot tissue taken approximately 20 cm above the soil surface</tissue>
    </source>
</reference>
<accession>A0A0A9DSA0</accession>
<evidence type="ECO:0000313" key="1">
    <source>
        <dbReference type="EMBL" id="JAD88545.1"/>
    </source>
</evidence>